<evidence type="ECO:0000313" key="2">
    <source>
        <dbReference type="Proteomes" id="UP000201169"/>
    </source>
</evidence>
<dbReference type="OrthoDB" id="399884at2"/>
<dbReference type="InterPro" id="IPR029063">
    <property type="entry name" value="SAM-dependent_MTases_sf"/>
</dbReference>
<keyword evidence="2" id="KW-1185">Reference proteome</keyword>
<gene>
    <name evidence="1" type="ORF">CAV_1594</name>
</gene>
<dbReference type="AlphaFoldDB" id="A0A222MYI6"/>
<reference evidence="1 2" key="1">
    <citation type="submission" date="2017-07" db="EMBL/GenBank/DDBJ databases">
        <title>Analysis of two Campylobacter avium genomes and identification of a novel hippuricase gene.</title>
        <authorList>
            <person name="Miller W.G."/>
            <person name="Chapman M.H."/>
            <person name="Yee E."/>
            <person name="Revez J."/>
            <person name="Bono J.L."/>
            <person name="Rossi M."/>
        </authorList>
    </citation>
    <scope>NUCLEOTIDE SEQUENCE [LARGE SCALE GENOMIC DNA]</scope>
    <source>
        <strain evidence="1 2">LMG 24591</strain>
    </source>
</reference>
<dbReference type="KEGG" id="cavi:CAV_1594"/>
<evidence type="ECO:0000313" key="1">
    <source>
        <dbReference type="EMBL" id="ASQ31194.1"/>
    </source>
</evidence>
<dbReference type="Proteomes" id="UP000201169">
    <property type="component" value="Chromosome"/>
</dbReference>
<dbReference type="EMBL" id="CP022347">
    <property type="protein sequence ID" value="ASQ31194.1"/>
    <property type="molecule type" value="Genomic_DNA"/>
</dbReference>
<proteinExistence type="predicted"/>
<sequence length="872" mass="101685">MYDKSIKEEELKNKVAKDFFAAFDSTKINDNIDFWICPKDNLFTQVASYLWAEAKRGNKEDILQSFVQLILTIGKKSLQNIFSPPSFLGAFDCEKIAFLPYNSIMHIFSQNDFNWNVRPSDHESKEFAQLYAESKSIIEAQSLLFYFSKDNKALKDFIKVNFILENAHINRQKIDKNNFVNIYLRWQDEVKECIDVNWEILAKKHKVLDADFYLADLLSTENQTLTDKLLVVLKKTRENNEDKVFYELLRGKNDVGLFSGARAEFKTNLKDKHAQFWNRYERPPKEEYWDYIIERRDLLVPQNLREYQGAFFTPRIWVEKSQEYLTKALGEDYQEEHYIWDCAAGTGNLLVGLSDKYKIYASTLYKSDVDVMTQRIQKANLNLLESNVFVFDFLNDPLPCVVHKQKNDLCFNCRNFDENTTRLPQSLVKILKDSKKREKLIIFINPPYAEAGTTAQTTGTGLNKTKVATDNRTYLRYKEVLGKASNEVFAQFFIRIYEEIPNCTLAQFSKLKIVQGTNFSKFRLRFKAKFLGGFVCPAYTFDNVKGSFPIGFMIWDLNNNKPIQKSIKLDVHNDKNEYMGVKNFYATEHYAQNIGKWIAQYRIKNPSPNLGMLNSGRLDFQNQKLVYIKNYISDEAHALTLTLTLTNLIPCCVFFAVRHAIPATWLNDRDQFLYPNKTWDEDKEFQNDCLAFTLFHGQNRISAKESINHFIPFSEAEVEAKEAFESHFMQDFIKGKIKLASSQNSKSIQKALFAIESTSFIPSKPLIFSDEAKAVFEAGRKIWQYYHQNFAKIPEIHTQHKEDFYKNYNPNASLYDIKGYFQGFKESKGKSKMNARSLDSAYNDLIADLRYALDKLAKKIEPKIYEYGFLLE</sequence>
<dbReference type="RefSeq" id="WP_094752860.1">
    <property type="nucleotide sequence ID" value="NZ_CP022347.1"/>
</dbReference>
<protein>
    <submittedName>
        <fullName evidence="1">Uncharacterized protein</fullName>
    </submittedName>
</protein>
<organism evidence="1 2">
    <name type="scientific">Campylobacter avium LMG 24591</name>
    <dbReference type="NCBI Taxonomy" id="522484"/>
    <lineage>
        <taxon>Bacteria</taxon>
        <taxon>Pseudomonadati</taxon>
        <taxon>Campylobacterota</taxon>
        <taxon>Epsilonproteobacteria</taxon>
        <taxon>Campylobacterales</taxon>
        <taxon>Campylobacteraceae</taxon>
        <taxon>Campylobacter</taxon>
    </lineage>
</organism>
<dbReference type="Gene3D" id="3.40.50.150">
    <property type="entry name" value="Vaccinia Virus protein VP39"/>
    <property type="match status" value="1"/>
</dbReference>
<accession>A0A222MYI6</accession>
<dbReference type="SUPFAM" id="SSF53335">
    <property type="entry name" value="S-adenosyl-L-methionine-dependent methyltransferases"/>
    <property type="match status" value="1"/>
</dbReference>
<name>A0A222MYI6_9BACT</name>